<protein>
    <submittedName>
        <fullName evidence="6">Transcriptional regulator</fullName>
    </submittedName>
</protein>
<evidence type="ECO:0000256" key="4">
    <source>
        <dbReference type="PROSITE-ProRule" id="PRU00335"/>
    </source>
</evidence>
<gene>
    <name evidence="6" type="ORF">FD37_GL000419</name>
</gene>
<dbReference type="SUPFAM" id="SSF48498">
    <property type="entry name" value="Tetracyclin repressor-like, C-terminal domain"/>
    <property type="match status" value="1"/>
</dbReference>
<feature type="DNA-binding region" description="H-T-H motif" evidence="4">
    <location>
        <begin position="30"/>
        <end position="49"/>
    </location>
</feature>
<dbReference type="Gene3D" id="1.10.357.10">
    <property type="entry name" value="Tetracycline Repressor, domain 2"/>
    <property type="match status" value="1"/>
</dbReference>
<dbReference type="PANTHER" id="PTHR30055">
    <property type="entry name" value="HTH-TYPE TRANSCRIPTIONAL REGULATOR RUTR"/>
    <property type="match status" value="1"/>
</dbReference>
<dbReference type="EMBL" id="AZFC01000035">
    <property type="protein sequence ID" value="KRL46938.1"/>
    <property type="molecule type" value="Genomic_DNA"/>
</dbReference>
<sequence>MTMATKQTTDERILAAFSTLVLKYGYQGATTRKIAATAGINESTVFRHFRDKHSLLQELVTTYLHDIEQINASFTSVGKIEVDLRRIAELYADFVKNHQAVFLLGLRDAYHFPEISQAVKQLPMRLRELLTRFFDEMVAAGEISPQVNVPREVSNFILINYGNVVFNAIYPHEDMGVPTERFVRENVWTFARHLREPEA</sequence>
<name>A0A0R1QWB8_9LACO</name>
<evidence type="ECO:0000259" key="5">
    <source>
        <dbReference type="PROSITE" id="PS50977"/>
    </source>
</evidence>
<dbReference type="PROSITE" id="PS50977">
    <property type="entry name" value="HTH_TETR_2"/>
    <property type="match status" value="1"/>
</dbReference>
<evidence type="ECO:0000313" key="7">
    <source>
        <dbReference type="Proteomes" id="UP000051835"/>
    </source>
</evidence>
<reference evidence="6 7" key="1">
    <citation type="journal article" date="2015" name="Genome Announc.">
        <title>Expanding the biotechnology potential of lactobacilli through comparative genomics of 213 strains and associated genera.</title>
        <authorList>
            <person name="Sun Z."/>
            <person name="Harris H.M."/>
            <person name="McCann A."/>
            <person name="Guo C."/>
            <person name="Argimon S."/>
            <person name="Zhang W."/>
            <person name="Yang X."/>
            <person name="Jeffery I.B."/>
            <person name="Cooney J.C."/>
            <person name="Kagawa T.F."/>
            <person name="Liu W."/>
            <person name="Song Y."/>
            <person name="Salvetti E."/>
            <person name="Wrobel A."/>
            <person name="Rasinkangas P."/>
            <person name="Parkhill J."/>
            <person name="Rea M.C."/>
            <person name="O'Sullivan O."/>
            <person name="Ritari J."/>
            <person name="Douillard F.P."/>
            <person name="Paul Ross R."/>
            <person name="Yang R."/>
            <person name="Briner A.E."/>
            <person name="Felis G.E."/>
            <person name="de Vos W.M."/>
            <person name="Barrangou R."/>
            <person name="Klaenhammer T.R."/>
            <person name="Caufield P.W."/>
            <person name="Cui Y."/>
            <person name="Zhang H."/>
            <person name="O'Toole P.W."/>
        </authorList>
    </citation>
    <scope>NUCLEOTIDE SEQUENCE [LARGE SCALE GENOMIC DNA]</scope>
    <source>
        <strain evidence="6 7">DSM 15429</strain>
    </source>
</reference>
<dbReference type="InterPro" id="IPR036271">
    <property type="entry name" value="Tet_transcr_reg_TetR-rel_C_sf"/>
</dbReference>
<proteinExistence type="predicted"/>
<dbReference type="PANTHER" id="PTHR30055:SF234">
    <property type="entry name" value="HTH-TYPE TRANSCRIPTIONAL REGULATOR BETI"/>
    <property type="match status" value="1"/>
</dbReference>
<keyword evidence="1" id="KW-0805">Transcription regulation</keyword>
<evidence type="ECO:0000256" key="3">
    <source>
        <dbReference type="ARBA" id="ARBA00023163"/>
    </source>
</evidence>
<dbReference type="PRINTS" id="PR00455">
    <property type="entry name" value="HTHTETR"/>
</dbReference>
<dbReference type="PATRIC" id="fig|1423805.4.peg.426"/>
<dbReference type="InterPro" id="IPR009057">
    <property type="entry name" value="Homeodomain-like_sf"/>
</dbReference>
<accession>A0A0R1QWB8</accession>
<evidence type="ECO:0000256" key="1">
    <source>
        <dbReference type="ARBA" id="ARBA00023015"/>
    </source>
</evidence>
<keyword evidence="2 4" id="KW-0238">DNA-binding</keyword>
<dbReference type="SUPFAM" id="SSF46689">
    <property type="entry name" value="Homeodomain-like"/>
    <property type="match status" value="1"/>
</dbReference>
<dbReference type="Pfam" id="PF00440">
    <property type="entry name" value="TetR_N"/>
    <property type="match status" value="1"/>
</dbReference>
<dbReference type="AlphaFoldDB" id="A0A0R1QWB8"/>
<evidence type="ECO:0000256" key="2">
    <source>
        <dbReference type="ARBA" id="ARBA00023125"/>
    </source>
</evidence>
<feature type="domain" description="HTH tetR-type" evidence="5">
    <location>
        <begin position="7"/>
        <end position="67"/>
    </location>
</feature>
<comment type="caution">
    <text evidence="6">The sequence shown here is derived from an EMBL/GenBank/DDBJ whole genome shotgun (WGS) entry which is preliminary data.</text>
</comment>
<dbReference type="InterPro" id="IPR001647">
    <property type="entry name" value="HTH_TetR"/>
</dbReference>
<dbReference type="GO" id="GO:0000976">
    <property type="term" value="F:transcription cis-regulatory region binding"/>
    <property type="evidence" value="ECO:0007669"/>
    <property type="project" value="TreeGrafter"/>
</dbReference>
<dbReference type="GO" id="GO:0003700">
    <property type="term" value="F:DNA-binding transcription factor activity"/>
    <property type="evidence" value="ECO:0007669"/>
    <property type="project" value="TreeGrafter"/>
</dbReference>
<evidence type="ECO:0000313" key="6">
    <source>
        <dbReference type="EMBL" id="KRL46938.1"/>
    </source>
</evidence>
<organism evidence="6 7">
    <name type="scientific">Levilactobacillus spicheri DSM 15429</name>
    <dbReference type="NCBI Taxonomy" id="1423805"/>
    <lineage>
        <taxon>Bacteria</taxon>
        <taxon>Bacillati</taxon>
        <taxon>Bacillota</taxon>
        <taxon>Bacilli</taxon>
        <taxon>Lactobacillales</taxon>
        <taxon>Lactobacillaceae</taxon>
        <taxon>Levilactobacillus</taxon>
    </lineage>
</organism>
<keyword evidence="3" id="KW-0804">Transcription</keyword>
<dbReference type="InterPro" id="IPR050109">
    <property type="entry name" value="HTH-type_TetR-like_transc_reg"/>
</dbReference>
<dbReference type="Proteomes" id="UP000051835">
    <property type="component" value="Unassembled WGS sequence"/>
</dbReference>